<dbReference type="EMBL" id="MK292680">
    <property type="protein sequence ID" value="QCQ68630.1"/>
    <property type="molecule type" value="Genomic_DNA"/>
</dbReference>
<dbReference type="InterPro" id="IPR004860">
    <property type="entry name" value="LAGLIDADG_dom"/>
</dbReference>
<evidence type="ECO:0000313" key="18">
    <source>
        <dbReference type="EMBL" id="QCQ68820.1"/>
    </source>
</evidence>
<evidence type="ECO:0000313" key="13">
    <source>
        <dbReference type="EMBL" id="QCQ68687.1"/>
    </source>
</evidence>
<gene>
    <name evidence="2" type="primary">iorf213</name>
</gene>
<geneLocation type="mitochondrion" evidence="2"/>
<dbReference type="EMBL" id="MK292676">
    <property type="protein sequence ID" value="QCQ68554.1"/>
    <property type="molecule type" value="Genomic_DNA"/>
</dbReference>
<evidence type="ECO:0000313" key="4">
    <source>
        <dbReference type="EMBL" id="QCQ68478.1"/>
    </source>
</evidence>
<evidence type="ECO:0000313" key="3">
    <source>
        <dbReference type="EMBL" id="QCQ68459.1"/>
    </source>
</evidence>
<dbReference type="EMBL" id="MK292685">
    <property type="protein sequence ID" value="QCQ68725.1"/>
    <property type="molecule type" value="Genomic_DNA"/>
</dbReference>
<dbReference type="EMBL" id="MK292684">
    <property type="protein sequence ID" value="QCQ68706.1"/>
    <property type="molecule type" value="Genomic_DNA"/>
</dbReference>
<evidence type="ECO:0000313" key="19">
    <source>
        <dbReference type="EMBL" id="QCQ68858.1"/>
    </source>
</evidence>
<dbReference type="EMBL" id="MK292703">
    <property type="protein sequence ID" value="QCQ68991.1"/>
    <property type="molecule type" value="Genomic_DNA"/>
</dbReference>
<dbReference type="EMBL" id="MK292697">
    <property type="protein sequence ID" value="QCQ68896.1"/>
    <property type="molecule type" value="Genomic_DNA"/>
</dbReference>
<keyword evidence="2" id="KW-0255">Endonuclease</keyword>
<evidence type="ECO:0000313" key="22">
    <source>
        <dbReference type="EMBL" id="QCQ68934.1"/>
    </source>
</evidence>
<dbReference type="EMBL" id="MK292679">
    <property type="protein sequence ID" value="QCQ68611.1"/>
    <property type="molecule type" value="Genomic_DNA"/>
</dbReference>
<evidence type="ECO:0000313" key="7">
    <source>
        <dbReference type="EMBL" id="QCQ68535.1"/>
    </source>
</evidence>
<dbReference type="EMBL" id="MK292689">
    <property type="protein sequence ID" value="QCQ68801.1"/>
    <property type="molecule type" value="Genomic_DNA"/>
</dbReference>
<evidence type="ECO:0000313" key="14">
    <source>
        <dbReference type="EMBL" id="QCQ68706.1"/>
    </source>
</evidence>
<name>A0A4P8NLU3_9FUNG</name>
<dbReference type="Pfam" id="PF00961">
    <property type="entry name" value="LAGLIDADG_1"/>
    <property type="match status" value="1"/>
</dbReference>
<dbReference type="EMBL" id="MK292656">
    <property type="protein sequence ID" value="QCQ68459.1"/>
    <property type="molecule type" value="Genomic_DNA"/>
</dbReference>
<evidence type="ECO:0000313" key="21">
    <source>
        <dbReference type="EMBL" id="QCQ68915.1"/>
    </source>
</evidence>
<dbReference type="EMBL" id="MK292683">
    <property type="protein sequence ID" value="QCQ68687.1"/>
    <property type="molecule type" value="Genomic_DNA"/>
</dbReference>
<dbReference type="EMBL" id="MK292700">
    <property type="protein sequence ID" value="QCQ68934.1"/>
    <property type="molecule type" value="Genomic_DNA"/>
</dbReference>
<evidence type="ECO:0000313" key="24">
    <source>
        <dbReference type="EMBL" id="QCQ68991.1"/>
    </source>
</evidence>
<evidence type="ECO:0000313" key="9">
    <source>
        <dbReference type="EMBL" id="QCQ68611.1"/>
    </source>
</evidence>
<keyword evidence="2" id="KW-0378">Hydrolase</keyword>
<dbReference type="SUPFAM" id="SSF55608">
    <property type="entry name" value="Homing endonucleases"/>
    <property type="match status" value="2"/>
</dbReference>
<dbReference type="AlphaFoldDB" id="A0A4P8NLU3"/>
<dbReference type="GO" id="GO:0004519">
    <property type="term" value="F:endonuclease activity"/>
    <property type="evidence" value="ECO:0007669"/>
    <property type="project" value="UniProtKB-KW"/>
</dbReference>
<evidence type="ECO:0000313" key="20">
    <source>
        <dbReference type="EMBL" id="QCQ68896.1"/>
    </source>
</evidence>
<evidence type="ECO:0000313" key="10">
    <source>
        <dbReference type="EMBL" id="QCQ68630.1"/>
    </source>
</evidence>
<dbReference type="EMBL" id="MK292686">
    <property type="protein sequence ID" value="QCQ68744.1"/>
    <property type="molecule type" value="Genomic_DNA"/>
</dbReference>
<dbReference type="PANTHER" id="PTHR36181:SF4">
    <property type="entry name" value="LAGLIDADG ENDONUCLEASE"/>
    <property type="match status" value="1"/>
</dbReference>
<feature type="domain" description="Homing endonuclease LAGLIDADG" evidence="1">
    <location>
        <begin position="83"/>
        <end position="180"/>
    </location>
</feature>
<evidence type="ECO:0000313" key="16">
    <source>
        <dbReference type="EMBL" id="QCQ68744.1"/>
    </source>
</evidence>
<evidence type="ECO:0000313" key="23">
    <source>
        <dbReference type="EMBL" id="QCQ68953.1"/>
    </source>
</evidence>
<dbReference type="EMBL" id="MK292657">
    <property type="protein sequence ID" value="QCQ68478.1"/>
    <property type="molecule type" value="Genomic_DNA"/>
</dbReference>
<dbReference type="Gene3D" id="3.10.28.10">
    <property type="entry name" value="Homing endonucleases"/>
    <property type="match status" value="1"/>
</dbReference>
<evidence type="ECO:0000313" key="11">
    <source>
        <dbReference type="EMBL" id="QCQ68649.1"/>
    </source>
</evidence>
<dbReference type="EMBL" id="MK292681">
    <property type="protein sequence ID" value="QCQ68649.1"/>
    <property type="molecule type" value="Genomic_DNA"/>
</dbReference>
<dbReference type="EMBL" id="MK292690">
    <property type="protein sequence ID" value="QCQ68820.1"/>
    <property type="molecule type" value="Genomic_DNA"/>
</dbReference>
<evidence type="ECO:0000313" key="2">
    <source>
        <dbReference type="EMBL" id="QCQ68440.1"/>
    </source>
</evidence>
<dbReference type="EMBL" id="MK292673">
    <property type="protein sequence ID" value="QCQ68497.1"/>
    <property type="molecule type" value="Genomic_DNA"/>
</dbReference>
<evidence type="ECO:0000313" key="15">
    <source>
        <dbReference type="EMBL" id="QCQ68725.1"/>
    </source>
</evidence>
<dbReference type="InterPro" id="IPR051289">
    <property type="entry name" value="LAGLIDADG_Endonuclease"/>
</dbReference>
<proteinExistence type="predicted"/>
<dbReference type="EMBL" id="MK292682">
    <property type="protein sequence ID" value="QCQ68668.1"/>
    <property type="molecule type" value="Genomic_DNA"/>
</dbReference>
<evidence type="ECO:0000259" key="1">
    <source>
        <dbReference type="Pfam" id="PF00961"/>
    </source>
</evidence>
<dbReference type="EMBL" id="MK292698">
    <property type="protein sequence ID" value="QCQ68915.1"/>
    <property type="molecule type" value="Genomic_DNA"/>
</dbReference>
<dbReference type="EMBL" id="MK292674">
    <property type="protein sequence ID" value="QCQ68516.1"/>
    <property type="molecule type" value="Genomic_DNA"/>
</dbReference>
<accession>A0A4P8NLU3</accession>
<protein>
    <submittedName>
        <fullName evidence="2">LAGLIDADG endonuclease</fullName>
    </submittedName>
</protein>
<keyword evidence="2" id="KW-0496">Mitochondrion</keyword>
<evidence type="ECO:0000313" key="12">
    <source>
        <dbReference type="EMBL" id="QCQ68668.1"/>
    </source>
</evidence>
<evidence type="ECO:0000313" key="8">
    <source>
        <dbReference type="EMBL" id="QCQ68554.1"/>
    </source>
</evidence>
<dbReference type="EMBL" id="MK292675">
    <property type="protein sequence ID" value="QCQ68535.1"/>
    <property type="molecule type" value="Genomic_DNA"/>
</dbReference>
<reference evidence="2" key="1">
    <citation type="journal article" date="2018" name="BMC Evol. Biol.">
        <title>The linear mitochondrial genome of the quarantine chytrid Synchytrium endobioticum; insights into the evolution and recent history of an obligate biotrophic plant pathogen.</title>
        <authorList>
            <person name="van de Vossenberg B.T.L.H."/>
            <person name="Brankovics B."/>
            <person name="Nguyen H.D.T."/>
            <person name="van Gent-Pelzer M.P.E."/>
            <person name="Smith D."/>
            <person name="Dadej K."/>
            <person name="Przetakiewicz J."/>
            <person name="Kreuze J.F."/>
            <person name="Boerma M."/>
            <person name="van Leeuwen G.C.M."/>
            <person name="Andre Levesque C."/>
            <person name="van der Lee T.A.J."/>
        </authorList>
    </citation>
    <scope>NUCLEOTIDE SEQUENCE</scope>
    <source>
        <strain evidence="3">01WS</strain>
        <strain evidence="6">02WS</strain>
        <strain evidence="24">03WS</strain>
        <strain evidence="15">04WS</strain>
        <strain evidence="22">06WS</strain>
        <strain evidence="13">08WS</strain>
        <strain evidence="8">09WS</strain>
        <strain evidence="17">10WS</strain>
        <strain evidence="7">BEL01</strain>
        <strain evidence="9">EII2015</strain>
        <strain evidence="23">LEV6574</strain>
        <strain evidence="21">LEV6602</strain>
        <strain evidence="18">LEV6687</strain>
        <strain evidence="14">LEV6748</strain>
        <strain evidence="16">MB08</strain>
        <strain evidence="10">MB42</strain>
        <strain evidence="2">NED01</strain>
        <strain evidence="20">PER03</strain>
        <strain evidence="12">RUS01</strain>
        <strain evidence="11">SE4</strain>
        <strain evidence="4">SE5</strain>
        <strain evidence="5">SE6</strain>
        <strain evidence="19">UKR01</strain>
    </source>
</reference>
<dbReference type="GO" id="GO:0005739">
    <property type="term" value="C:mitochondrion"/>
    <property type="evidence" value="ECO:0007669"/>
    <property type="project" value="UniProtKB-ARBA"/>
</dbReference>
<evidence type="ECO:0000313" key="5">
    <source>
        <dbReference type="EMBL" id="QCQ68497.1"/>
    </source>
</evidence>
<dbReference type="EMBL" id="MK292701">
    <property type="protein sequence ID" value="QCQ68953.1"/>
    <property type="molecule type" value="Genomic_DNA"/>
</dbReference>
<dbReference type="EMBL" id="MK292692">
    <property type="protein sequence ID" value="QCQ68858.1"/>
    <property type="molecule type" value="Genomic_DNA"/>
</dbReference>
<organism evidence="2">
    <name type="scientific">Synchytrium endobioticum</name>
    <dbReference type="NCBI Taxonomy" id="286115"/>
    <lineage>
        <taxon>Eukaryota</taxon>
        <taxon>Fungi</taxon>
        <taxon>Fungi incertae sedis</taxon>
        <taxon>Chytridiomycota</taxon>
        <taxon>Chytridiomycota incertae sedis</taxon>
        <taxon>Chytridiomycetes</taxon>
        <taxon>Synchytriales</taxon>
        <taxon>Synchytriaceae</taxon>
        <taxon>Synchytrium</taxon>
    </lineage>
</organism>
<dbReference type="EMBL" id="MK292655">
    <property type="protein sequence ID" value="QCQ68440.1"/>
    <property type="molecule type" value="Genomic_DNA"/>
</dbReference>
<sequence>MGNVIKQGPRVYRFIIGRREDLHLIMLLFNGNVVLPSRKIQFHQFLTAYNGLKRLQCSGGPVGPRAITYLTSRIFPSLEDQWLLGFTEAEGCFSISFLNNSTAFRTRYIVSQKGAGNLPVLSHLITLFGKGVIEGHSKKDNYSYIMSGLSNIQLVYPYFDLNLHNFVGIKKSSYLAFKDVNDRIAMGHHLTPSTRSELQLMARAINSDRKTSK</sequence>
<evidence type="ECO:0000313" key="6">
    <source>
        <dbReference type="EMBL" id="QCQ68516.1"/>
    </source>
</evidence>
<evidence type="ECO:0000313" key="17">
    <source>
        <dbReference type="EMBL" id="QCQ68801.1"/>
    </source>
</evidence>
<dbReference type="InterPro" id="IPR027434">
    <property type="entry name" value="Homing_endonucl"/>
</dbReference>
<dbReference type="PANTHER" id="PTHR36181">
    <property type="entry name" value="INTRON-ENCODED ENDONUCLEASE AI3-RELATED"/>
    <property type="match status" value="1"/>
</dbReference>
<keyword evidence="2" id="KW-0540">Nuclease</keyword>